<feature type="domain" description="Helix-turn-helix" evidence="1">
    <location>
        <begin position="41"/>
        <end position="85"/>
    </location>
</feature>
<dbReference type="GO" id="GO:0003677">
    <property type="term" value="F:DNA binding"/>
    <property type="evidence" value="ECO:0007669"/>
    <property type="project" value="UniProtKB-KW"/>
</dbReference>
<dbReference type="Proteomes" id="UP000261223">
    <property type="component" value="Unassembled WGS sequence"/>
</dbReference>
<sequence>MNEFVIISKDVFEEMVGKFNRFSDRVNEILSKREEGRLSRWMDNQDVCQQLRISPRTLQTLRDNGTLAYFQIGHKIFYKPEDVLRIVRLVEDRRKDAACRGKTI</sequence>
<dbReference type="InterPro" id="IPR041657">
    <property type="entry name" value="HTH_17"/>
</dbReference>
<evidence type="ECO:0000313" key="3">
    <source>
        <dbReference type="Proteomes" id="UP000261223"/>
    </source>
</evidence>
<protein>
    <submittedName>
        <fullName evidence="2">DNA-binding protein</fullName>
    </submittedName>
</protein>
<proteinExistence type="predicted"/>
<evidence type="ECO:0000259" key="1">
    <source>
        <dbReference type="Pfam" id="PF12728"/>
    </source>
</evidence>
<dbReference type="Pfam" id="PF12728">
    <property type="entry name" value="HTH_17"/>
    <property type="match status" value="1"/>
</dbReference>
<dbReference type="AlphaFoldDB" id="A0A3E4UK52"/>
<name>A0A3E4UK52_BACSE</name>
<keyword evidence="2" id="KW-0238">DNA-binding</keyword>
<evidence type="ECO:0000313" key="2">
    <source>
        <dbReference type="EMBL" id="RGM09773.1"/>
    </source>
</evidence>
<dbReference type="RefSeq" id="WP_117742502.1">
    <property type="nucleotide sequence ID" value="NZ_QSSV01000029.1"/>
</dbReference>
<reference evidence="2 3" key="1">
    <citation type="submission" date="2018-08" db="EMBL/GenBank/DDBJ databases">
        <title>A genome reference for cultivated species of the human gut microbiota.</title>
        <authorList>
            <person name="Zou Y."/>
            <person name="Xue W."/>
            <person name="Luo G."/>
        </authorList>
    </citation>
    <scope>NUCLEOTIDE SEQUENCE [LARGE SCALE GENOMIC DNA]</scope>
    <source>
        <strain evidence="2 3">TF03-6</strain>
    </source>
</reference>
<dbReference type="InterPro" id="IPR009061">
    <property type="entry name" value="DNA-bd_dom_put_sf"/>
</dbReference>
<dbReference type="SUPFAM" id="SSF46955">
    <property type="entry name" value="Putative DNA-binding domain"/>
    <property type="match status" value="1"/>
</dbReference>
<accession>A0A3E4UK52</accession>
<dbReference type="EMBL" id="QSSV01000029">
    <property type="protein sequence ID" value="RGM09773.1"/>
    <property type="molecule type" value="Genomic_DNA"/>
</dbReference>
<dbReference type="PANTHER" id="PTHR34585">
    <property type="match status" value="1"/>
</dbReference>
<organism evidence="2 3">
    <name type="scientific">Bacteroides stercoris</name>
    <dbReference type="NCBI Taxonomy" id="46506"/>
    <lineage>
        <taxon>Bacteria</taxon>
        <taxon>Pseudomonadati</taxon>
        <taxon>Bacteroidota</taxon>
        <taxon>Bacteroidia</taxon>
        <taxon>Bacteroidales</taxon>
        <taxon>Bacteroidaceae</taxon>
        <taxon>Bacteroides</taxon>
    </lineage>
</organism>
<dbReference type="PANTHER" id="PTHR34585:SF22">
    <property type="entry name" value="HELIX-TURN-HELIX DOMAIN-CONTAINING PROTEIN"/>
    <property type="match status" value="1"/>
</dbReference>
<comment type="caution">
    <text evidence="2">The sequence shown here is derived from an EMBL/GenBank/DDBJ whole genome shotgun (WGS) entry which is preliminary data.</text>
</comment>
<gene>
    <name evidence="2" type="ORF">DXC34_16715</name>
</gene>